<dbReference type="RefSeq" id="WP_158400585.1">
    <property type="nucleotide sequence ID" value="NZ_PRLB01000003.1"/>
</dbReference>
<accession>A0A329TY94</accession>
<comment type="caution">
    <text evidence="2">The sequence shown here is derived from an EMBL/GenBank/DDBJ whole genome shotgun (WGS) entry which is preliminary data.</text>
</comment>
<feature type="signal peptide" evidence="1">
    <location>
        <begin position="1"/>
        <end position="29"/>
    </location>
</feature>
<protein>
    <submittedName>
        <fullName evidence="2">Uncharacterized protein</fullName>
    </submittedName>
</protein>
<sequence>MKITEKCKVIVASSLVAALMTGTALPALAASPAGDVPFAVLAQQNSAVTPEQVEALISQIGTVTRSRRAAIVAALDAYNQLDDAGKAAVTNFGVLTEAQQILGIQDALAKCNVNYDAVEDCWAITTPHDDSIDKRKTCGIGPNLYIWDKGNTIVFWEDFTYMGSSELDIYDIILRGGDYKYTYICDYDNSDYGYDKELGKWFAWATFEMEDSEVEWLRNLLSADTVIMRFEGTDYSKFDYTWTEQDRQAITDIIDLYNLLKAVTPEVREKALRN</sequence>
<organism evidence="2 3">
    <name type="scientific">Faecalibacterium prausnitzii</name>
    <dbReference type="NCBI Taxonomy" id="853"/>
    <lineage>
        <taxon>Bacteria</taxon>
        <taxon>Bacillati</taxon>
        <taxon>Bacillota</taxon>
        <taxon>Clostridia</taxon>
        <taxon>Eubacteriales</taxon>
        <taxon>Oscillospiraceae</taxon>
        <taxon>Faecalibacterium</taxon>
    </lineage>
</organism>
<gene>
    <name evidence="2" type="ORF">C4N26_04665</name>
</gene>
<proteinExistence type="predicted"/>
<feature type="chain" id="PRO_5016235443" evidence="1">
    <location>
        <begin position="30"/>
        <end position="274"/>
    </location>
</feature>
<evidence type="ECO:0000313" key="2">
    <source>
        <dbReference type="EMBL" id="RAW54681.1"/>
    </source>
</evidence>
<dbReference type="AlphaFoldDB" id="A0A329TY94"/>
<keyword evidence="1" id="KW-0732">Signal</keyword>
<dbReference type="OrthoDB" id="1862439at2"/>
<dbReference type="Proteomes" id="UP000251144">
    <property type="component" value="Unassembled WGS sequence"/>
</dbReference>
<dbReference type="EMBL" id="PRLB01000003">
    <property type="protein sequence ID" value="RAW54681.1"/>
    <property type="molecule type" value="Genomic_DNA"/>
</dbReference>
<evidence type="ECO:0000256" key="1">
    <source>
        <dbReference type="SAM" id="SignalP"/>
    </source>
</evidence>
<reference evidence="2 3" key="1">
    <citation type="submission" date="2018-02" db="EMBL/GenBank/DDBJ databases">
        <title>Complete genome sequencing of Faecalibacterium prausnitzii strains isolated from the human gut.</title>
        <authorList>
            <person name="Fitzgerald B.C."/>
            <person name="Shkoporov A.N."/>
            <person name="Ross P.R."/>
            <person name="Hill C."/>
        </authorList>
    </citation>
    <scope>NUCLEOTIDE SEQUENCE [LARGE SCALE GENOMIC DNA]</scope>
    <source>
        <strain evidence="2 3">APC942/32-1</strain>
    </source>
</reference>
<name>A0A329TY94_9FIRM</name>
<evidence type="ECO:0000313" key="3">
    <source>
        <dbReference type="Proteomes" id="UP000251144"/>
    </source>
</evidence>